<sequence>MDALRLSRSTYQLIERAVEALECIGRELERYNDRHERDNERTARRDVDRPDRDES</sequence>
<gene>
    <name evidence="2" type="ORF">SAMN04488065_2731</name>
</gene>
<evidence type="ECO:0000313" key="3">
    <source>
        <dbReference type="Proteomes" id="UP000236755"/>
    </source>
</evidence>
<evidence type="ECO:0000313" key="2">
    <source>
        <dbReference type="EMBL" id="SEA33597.1"/>
    </source>
</evidence>
<dbReference type="STRING" id="555874.SAMN04488065_2731"/>
<dbReference type="OrthoDB" id="228942at2157"/>
<reference evidence="2 3" key="1">
    <citation type="submission" date="2016-10" db="EMBL/GenBank/DDBJ databases">
        <authorList>
            <person name="de Groot N.N."/>
        </authorList>
    </citation>
    <scope>NUCLEOTIDE SEQUENCE [LARGE SCALE GENOMIC DNA]</scope>
    <source>
        <strain evidence="2 3">CGMCC 1.8712</strain>
    </source>
</reference>
<organism evidence="2 3">
    <name type="scientific">Haloplanus vescus</name>
    <dbReference type="NCBI Taxonomy" id="555874"/>
    <lineage>
        <taxon>Archaea</taxon>
        <taxon>Methanobacteriati</taxon>
        <taxon>Methanobacteriota</taxon>
        <taxon>Stenosarchaea group</taxon>
        <taxon>Halobacteria</taxon>
        <taxon>Halobacteriales</taxon>
        <taxon>Haloferacaceae</taxon>
        <taxon>Haloplanus</taxon>
    </lineage>
</organism>
<feature type="region of interest" description="Disordered" evidence="1">
    <location>
        <begin position="29"/>
        <end position="55"/>
    </location>
</feature>
<accession>A0A1H4ACD5</accession>
<dbReference type="EMBL" id="FNQT01000005">
    <property type="protein sequence ID" value="SEA33597.1"/>
    <property type="molecule type" value="Genomic_DNA"/>
</dbReference>
<proteinExistence type="predicted"/>
<dbReference type="RefSeq" id="WP_176791249.1">
    <property type="nucleotide sequence ID" value="NZ_FNQT01000005.1"/>
</dbReference>
<protein>
    <submittedName>
        <fullName evidence="2">Uncharacterized protein</fullName>
    </submittedName>
</protein>
<dbReference type="Proteomes" id="UP000236755">
    <property type="component" value="Unassembled WGS sequence"/>
</dbReference>
<dbReference type="AlphaFoldDB" id="A0A1H4ACD5"/>
<keyword evidence="3" id="KW-1185">Reference proteome</keyword>
<evidence type="ECO:0000256" key="1">
    <source>
        <dbReference type="SAM" id="MobiDB-lite"/>
    </source>
</evidence>
<name>A0A1H4ACD5_9EURY</name>